<dbReference type="PANTHER" id="PTHR11947:SF20">
    <property type="entry name" value="[3-METHYL-2-OXOBUTANOATE DEHYDROGENASE [LIPOAMIDE]] KINASE, MITOCHONDRIAL"/>
    <property type="match status" value="1"/>
</dbReference>
<dbReference type="GO" id="GO:0005739">
    <property type="term" value="C:mitochondrion"/>
    <property type="evidence" value="ECO:0000318"/>
    <property type="project" value="GO_Central"/>
</dbReference>
<dbReference type="EMBL" id="DF237119">
    <property type="protein sequence ID" value="GAQ83948.1"/>
    <property type="molecule type" value="Genomic_DNA"/>
</dbReference>
<feature type="region of interest" description="Disordered" evidence="11">
    <location>
        <begin position="70"/>
        <end position="92"/>
    </location>
</feature>
<evidence type="ECO:0000256" key="5">
    <source>
        <dbReference type="ARBA" id="ARBA00022741"/>
    </source>
</evidence>
<dbReference type="InterPro" id="IPR004358">
    <property type="entry name" value="Sig_transdc_His_kin-like_C"/>
</dbReference>
<dbReference type="Pfam" id="PF02518">
    <property type="entry name" value="HATPase_c"/>
    <property type="match status" value="1"/>
</dbReference>
<dbReference type="InterPro" id="IPR039028">
    <property type="entry name" value="BCKD/PDK"/>
</dbReference>
<sequence>MSPFSNPLRRSIVPLLFSNGAGSAQRDGISNFTALSALSSQYLTKFRGPLQVSFNGQRYYSTAAQVASLEPPPTDSLPSWESGPPAGRSRSQTNSFYDVTVEKYAAKPLSPLTLKKMLSFGESMGGEQLERKVIKSAQFVQSELPVRLAKRLLDLQLLPYIVVTNPHIKRVYDAYHRAFLVLKDFPEVTSMEQNQYLTALLTKLVDEHGPLLTSLAKGLKECTTRPLVGPSLSLDPFLDNMLRSRISRRVIAEQHICFQQRREGYIGVICTELSVAQILGAAIARTEQVCRDTYGTHPQFQVTGDADTVFSYIPAHLDYMFFEILKNASRAVVEHHSRIAGSRGTRLPLKSTAMPPIVAQVCKGTREVTIKISDQGGGIDEEVQPKIWKYGYTSVDPTISLGSSSASPVADFRTGAAMDPMAGLGFGLPVSRLYAQYFGGNIELMSIPGYGTDVYLRIHRLGNQSEYVEI</sequence>
<evidence type="ECO:0000313" key="14">
    <source>
        <dbReference type="Proteomes" id="UP000054558"/>
    </source>
</evidence>
<evidence type="ECO:0000256" key="11">
    <source>
        <dbReference type="SAM" id="MobiDB-lite"/>
    </source>
</evidence>
<feature type="domain" description="Histidine kinase/HSP90-like ATPase" evidence="12">
    <location>
        <begin position="312"/>
        <end position="462"/>
    </location>
</feature>
<evidence type="ECO:0000256" key="8">
    <source>
        <dbReference type="ARBA" id="ARBA00022946"/>
    </source>
</evidence>
<dbReference type="InterPro" id="IPR036784">
    <property type="entry name" value="AK/P_DHK_N_sf"/>
</dbReference>
<dbReference type="Gene3D" id="1.20.140.20">
    <property type="entry name" value="Alpha-ketoacid/pyruvate dehydrogenase kinase, N-terminal domain"/>
    <property type="match status" value="1"/>
</dbReference>
<dbReference type="SUPFAM" id="SSF55874">
    <property type="entry name" value="ATPase domain of HSP90 chaperone/DNA topoisomerase II/histidine kinase"/>
    <property type="match status" value="1"/>
</dbReference>
<dbReference type="SUPFAM" id="SSF69012">
    <property type="entry name" value="alpha-ketoacid dehydrogenase kinase, N-terminal domain"/>
    <property type="match status" value="1"/>
</dbReference>
<comment type="similarity">
    <text evidence="2 10">Belongs to the PDK/BCKDK protein kinase family.</text>
</comment>
<dbReference type="GO" id="GO:0010906">
    <property type="term" value="P:regulation of glucose metabolic process"/>
    <property type="evidence" value="ECO:0000318"/>
    <property type="project" value="GO_Central"/>
</dbReference>
<evidence type="ECO:0000256" key="3">
    <source>
        <dbReference type="ARBA" id="ARBA00022553"/>
    </source>
</evidence>
<dbReference type="Proteomes" id="UP000054558">
    <property type="component" value="Unassembled WGS sequence"/>
</dbReference>
<keyword evidence="7 10" id="KW-0067">ATP-binding</keyword>
<dbReference type="GO" id="GO:0010510">
    <property type="term" value="P:regulation of pyruvate decarboxylation to acetyl-CoA"/>
    <property type="evidence" value="ECO:0000318"/>
    <property type="project" value="GO_Central"/>
</dbReference>
<dbReference type="Pfam" id="PF10436">
    <property type="entry name" value="BCDHK_Adom3"/>
    <property type="match status" value="1"/>
</dbReference>
<comment type="subcellular location">
    <subcellularLocation>
        <location evidence="1 10">Mitochondrion matrix</location>
    </subcellularLocation>
</comment>
<dbReference type="OrthoDB" id="407390at2759"/>
<dbReference type="GO" id="GO:0004740">
    <property type="term" value="F:pyruvate dehydrogenase (acetyl-transferring) kinase activity"/>
    <property type="evidence" value="ECO:0000318"/>
    <property type="project" value="GO_Central"/>
</dbReference>
<keyword evidence="6 10" id="KW-0418">Kinase</keyword>
<evidence type="ECO:0000256" key="1">
    <source>
        <dbReference type="ARBA" id="ARBA00004305"/>
    </source>
</evidence>
<dbReference type="Gene3D" id="3.30.565.10">
    <property type="entry name" value="Histidine kinase-like ATPase, C-terminal domain"/>
    <property type="match status" value="1"/>
</dbReference>
<organism evidence="13 14">
    <name type="scientific">Klebsormidium nitens</name>
    <name type="common">Green alga</name>
    <name type="synonym">Ulothrix nitens</name>
    <dbReference type="NCBI Taxonomy" id="105231"/>
    <lineage>
        <taxon>Eukaryota</taxon>
        <taxon>Viridiplantae</taxon>
        <taxon>Streptophyta</taxon>
        <taxon>Klebsormidiophyceae</taxon>
        <taxon>Klebsormidiales</taxon>
        <taxon>Klebsormidiaceae</taxon>
        <taxon>Klebsormidium</taxon>
    </lineage>
</organism>
<evidence type="ECO:0000256" key="9">
    <source>
        <dbReference type="ARBA" id="ARBA00023128"/>
    </source>
</evidence>
<keyword evidence="4 10" id="KW-0808">Transferase</keyword>
<evidence type="ECO:0000313" key="13">
    <source>
        <dbReference type="EMBL" id="GAQ83948.1"/>
    </source>
</evidence>
<evidence type="ECO:0000256" key="4">
    <source>
        <dbReference type="ARBA" id="ARBA00022679"/>
    </source>
</evidence>
<dbReference type="STRING" id="105231.A0A1Y1I768"/>
<keyword evidence="3" id="KW-0597">Phosphoprotein</keyword>
<evidence type="ECO:0000256" key="10">
    <source>
        <dbReference type="RuleBase" id="RU366032"/>
    </source>
</evidence>
<dbReference type="PANTHER" id="PTHR11947">
    <property type="entry name" value="PYRUVATE DEHYDROGENASE KINASE"/>
    <property type="match status" value="1"/>
</dbReference>
<protein>
    <recommendedName>
        <fullName evidence="10">Protein-serine/threonine kinase</fullName>
        <ecNumber evidence="10">2.7.11.-</ecNumber>
    </recommendedName>
</protein>
<dbReference type="OMA" id="WSYPPSA"/>
<evidence type="ECO:0000256" key="6">
    <source>
        <dbReference type="ARBA" id="ARBA00022777"/>
    </source>
</evidence>
<dbReference type="EC" id="2.7.11.-" evidence="10"/>
<keyword evidence="5 10" id="KW-0547">Nucleotide-binding</keyword>
<evidence type="ECO:0000259" key="12">
    <source>
        <dbReference type="SMART" id="SM00387"/>
    </source>
</evidence>
<keyword evidence="14" id="KW-1185">Reference proteome</keyword>
<evidence type="ECO:0000256" key="7">
    <source>
        <dbReference type="ARBA" id="ARBA00022840"/>
    </source>
</evidence>
<evidence type="ECO:0000256" key="2">
    <source>
        <dbReference type="ARBA" id="ARBA00006155"/>
    </source>
</evidence>
<dbReference type="InterPro" id="IPR003594">
    <property type="entry name" value="HATPase_dom"/>
</dbReference>
<gene>
    <name evidence="13" type="ORF">KFL_001700030</name>
</gene>
<keyword evidence="9 10" id="KW-0496">Mitochondrion</keyword>
<dbReference type="PRINTS" id="PR00344">
    <property type="entry name" value="BCTRLSENSOR"/>
</dbReference>
<keyword evidence="8" id="KW-0809">Transit peptide</keyword>
<dbReference type="InterPro" id="IPR036890">
    <property type="entry name" value="HATPase_C_sf"/>
</dbReference>
<dbReference type="SMART" id="SM00387">
    <property type="entry name" value="HATPase_c"/>
    <property type="match status" value="1"/>
</dbReference>
<dbReference type="AlphaFoldDB" id="A0A1Y1I768"/>
<reference evidence="13 14" key="1">
    <citation type="journal article" date="2014" name="Nat. Commun.">
        <title>Klebsormidium flaccidum genome reveals primary factors for plant terrestrial adaptation.</title>
        <authorList>
            <person name="Hori K."/>
            <person name="Maruyama F."/>
            <person name="Fujisawa T."/>
            <person name="Togashi T."/>
            <person name="Yamamoto N."/>
            <person name="Seo M."/>
            <person name="Sato S."/>
            <person name="Yamada T."/>
            <person name="Mori H."/>
            <person name="Tajima N."/>
            <person name="Moriyama T."/>
            <person name="Ikeuchi M."/>
            <person name="Watanabe M."/>
            <person name="Wada H."/>
            <person name="Kobayashi K."/>
            <person name="Saito M."/>
            <person name="Masuda T."/>
            <person name="Sasaki-Sekimoto Y."/>
            <person name="Mashiguchi K."/>
            <person name="Awai K."/>
            <person name="Shimojima M."/>
            <person name="Masuda S."/>
            <person name="Iwai M."/>
            <person name="Nobusawa T."/>
            <person name="Narise T."/>
            <person name="Kondo S."/>
            <person name="Saito H."/>
            <person name="Sato R."/>
            <person name="Murakawa M."/>
            <person name="Ihara Y."/>
            <person name="Oshima-Yamada Y."/>
            <person name="Ohtaka K."/>
            <person name="Satoh M."/>
            <person name="Sonobe K."/>
            <person name="Ishii M."/>
            <person name="Ohtani R."/>
            <person name="Kanamori-Sato M."/>
            <person name="Honoki R."/>
            <person name="Miyazaki D."/>
            <person name="Mochizuki H."/>
            <person name="Umetsu J."/>
            <person name="Higashi K."/>
            <person name="Shibata D."/>
            <person name="Kamiya Y."/>
            <person name="Sato N."/>
            <person name="Nakamura Y."/>
            <person name="Tabata S."/>
            <person name="Ida S."/>
            <person name="Kurokawa K."/>
            <person name="Ohta H."/>
        </authorList>
    </citation>
    <scope>NUCLEOTIDE SEQUENCE [LARGE SCALE GENOMIC DNA]</scope>
    <source>
        <strain evidence="13 14">NIES-2285</strain>
    </source>
</reference>
<keyword evidence="13" id="KW-0670">Pyruvate</keyword>
<accession>A0A1Y1I768</accession>
<dbReference type="GO" id="GO:0005759">
    <property type="term" value="C:mitochondrial matrix"/>
    <property type="evidence" value="ECO:0007669"/>
    <property type="project" value="UniProtKB-SubCell"/>
</dbReference>
<proteinExistence type="inferred from homology"/>
<dbReference type="InterPro" id="IPR018955">
    <property type="entry name" value="BCDHK/PDK_N"/>
</dbReference>
<dbReference type="GO" id="GO:0005524">
    <property type="term" value="F:ATP binding"/>
    <property type="evidence" value="ECO:0007669"/>
    <property type="project" value="UniProtKB-UniRule"/>
</dbReference>
<name>A0A1Y1I768_KLENI</name>